<gene>
    <name evidence="2" type="primary">neuC</name>
    <name evidence="2" type="ORF">C0081_05675</name>
</gene>
<dbReference type="GO" id="GO:0004553">
    <property type="term" value="F:hydrolase activity, hydrolyzing O-glycosyl compounds"/>
    <property type="evidence" value="ECO:0007669"/>
    <property type="project" value="InterPro"/>
</dbReference>
<dbReference type="SUPFAM" id="SSF53756">
    <property type="entry name" value="UDP-Glycosyltransferase/glycogen phosphorylase"/>
    <property type="match status" value="1"/>
</dbReference>
<dbReference type="OrthoDB" id="9803238at2"/>
<dbReference type="AlphaFoldDB" id="A0A2N5XUN1"/>
<evidence type="ECO:0000313" key="2">
    <source>
        <dbReference type="EMBL" id="PLW78204.1"/>
    </source>
</evidence>
<dbReference type="Proteomes" id="UP000234881">
    <property type="component" value="Unassembled WGS sequence"/>
</dbReference>
<dbReference type="RefSeq" id="WP_101532916.1">
    <property type="nucleotide sequence ID" value="NZ_PKUQ01000010.1"/>
</dbReference>
<evidence type="ECO:0000313" key="3">
    <source>
        <dbReference type="Proteomes" id="UP000234881"/>
    </source>
</evidence>
<reference evidence="2 3" key="1">
    <citation type="submission" date="2018-01" db="EMBL/GenBank/DDBJ databases">
        <title>The draft genome sequence of Cohaesibacter sp. H1304.</title>
        <authorList>
            <person name="Wang N.-N."/>
            <person name="Du Z.-J."/>
        </authorList>
    </citation>
    <scope>NUCLEOTIDE SEQUENCE [LARGE SCALE GENOMIC DNA]</scope>
    <source>
        <strain evidence="2 3">H1304</strain>
    </source>
</reference>
<dbReference type="PANTHER" id="PTHR43174:SF3">
    <property type="entry name" value="UDP-N-ACETYLGLUCOSAMINE 2-EPIMERASE"/>
    <property type="match status" value="1"/>
</dbReference>
<evidence type="ECO:0000259" key="1">
    <source>
        <dbReference type="Pfam" id="PF02350"/>
    </source>
</evidence>
<dbReference type="Gene3D" id="3.40.50.2000">
    <property type="entry name" value="Glycogen Phosphorylase B"/>
    <property type="match status" value="2"/>
</dbReference>
<accession>A0A2N5XUN1</accession>
<dbReference type="EMBL" id="PKUQ01000010">
    <property type="protein sequence ID" value="PLW78204.1"/>
    <property type="molecule type" value="Genomic_DNA"/>
</dbReference>
<dbReference type="GO" id="GO:0006047">
    <property type="term" value="P:UDP-N-acetylglucosamine metabolic process"/>
    <property type="evidence" value="ECO:0007669"/>
    <property type="project" value="InterPro"/>
</dbReference>
<dbReference type="PANTHER" id="PTHR43174">
    <property type="entry name" value="UDP-N-ACETYLGLUCOSAMINE 2-EPIMERASE"/>
    <property type="match status" value="1"/>
</dbReference>
<dbReference type="NCBIfam" id="TIGR03568">
    <property type="entry name" value="NeuC_NnaA"/>
    <property type="match status" value="1"/>
</dbReference>
<dbReference type="InterPro" id="IPR020004">
    <property type="entry name" value="UDP-GlcNAc_Epase"/>
</dbReference>
<name>A0A2N5XUN1_9HYPH</name>
<dbReference type="InterPro" id="IPR003331">
    <property type="entry name" value="UDP_GlcNAc_Epimerase_2_dom"/>
</dbReference>
<feature type="domain" description="UDP-N-acetylglucosamine 2-epimerase" evidence="1">
    <location>
        <begin position="25"/>
        <end position="361"/>
    </location>
</feature>
<dbReference type="CDD" id="cd03786">
    <property type="entry name" value="GTB_UDP-GlcNAc_2-Epimerase"/>
    <property type="match status" value="1"/>
</dbReference>
<sequence length="376" mass="41087">MPRKICYITGTRADFGLMKSTLHLLNNDPNLELGIVVTGMHLDPACGMTVNEIEEAQLPIEARIKLEKMTTSGEAMALHIGTMLRGFTAHLSTNRPDIVLLLGDRGEMLAGALAAIHLNIPVAHIHGGERSGTVDESVRHAISKLSHIHFAATEQSKQRLIKMGEQETSIFVSGAPGLDGLDEIELPSLQQLAEKYNLDAQRSIAILLFHPVLQEADEAKAQTEIILKALQTSNHQILALMPNSDSGGQYVRQALQDYTEKCSLRLATHLPRLEFLSFLKNGDLLIGNSSAGIIESACFGIPVINVGSRQNLRERNANVTDLPIDQQRLEQALQDLKGMRFPCQNIYGNGTAGQAILSKLKSVDLTPNLLNKVIAY</sequence>
<dbReference type="Pfam" id="PF02350">
    <property type="entry name" value="Epimerase_2"/>
    <property type="match status" value="1"/>
</dbReference>
<comment type="caution">
    <text evidence="2">The sequence shown here is derived from an EMBL/GenBank/DDBJ whole genome shotgun (WGS) entry which is preliminary data.</text>
</comment>
<keyword evidence="3" id="KW-1185">Reference proteome</keyword>
<dbReference type="InterPro" id="IPR029767">
    <property type="entry name" value="WecB-like"/>
</dbReference>
<proteinExistence type="predicted"/>
<protein>
    <submittedName>
        <fullName evidence="2">UDP-N-acetylglucosamine 2-epimerase (Hydrolyzing)</fullName>
    </submittedName>
</protein>
<organism evidence="2 3">
    <name type="scientific">Cohaesibacter celericrescens</name>
    <dbReference type="NCBI Taxonomy" id="2067669"/>
    <lineage>
        <taxon>Bacteria</taxon>
        <taxon>Pseudomonadati</taxon>
        <taxon>Pseudomonadota</taxon>
        <taxon>Alphaproteobacteria</taxon>
        <taxon>Hyphomicrobiales</taxon>
        <taxon>Cohaesibacteraceae</taxon>
    </lineage>
</organism>